<proteinExistence type="predicted"/>
<dbReference type="EC" id="2.4.-.-" evidence="5"/>
<dbReference type="PANTHER" id="PTHR12526:SF629">
    <property type="entry name" value="TEICHURONIC ACID BIOSYNTHESIS GLYCOSYLTRANSFERASE TUAH-RELATED"/>
    <property type="match status" value="1"/>
</dbReference>
<dbReference type="RefSeq" id="WP_318751211.1">
    <property type="nucleotide sequence ID" value="NZ_CP132508.1"/>
</dbReference>
<reference evidence="5 6" key="1">
    <citation type="submission" date="2023-08" db="EMBL/GenBank/DDBJ databases">
        <title>Genome sequence of Thermaerobacter compostii strain Ins1, a spore-forming filamentous bacterium isolated from a deep geothermal reservoir.</title>
        <authorList>
            <person name="Bregnard D."/>
            <person name="Gonzalez D."/>
            <person name="Junier P."/>
        </authorList>
    </citation>
    <scope>NUCLEOTIDE SEQUENCE [LARGE SCALE GENOMIC DNA]</scope>
    <source>
        <strain evidence="5 6">Ins1</strain>
    </source>
</reference>
<gene>
    <name evidence="5" type="ORF">Q5761_03390</name>
</gene>
<dbReference type="PANTHER" id="PTHR12526">
    <property type="entry name" value="GLYCOSYLTRANSFERASE"/>
    <property type="match status" value="1"/>
</dbReference>
<evidence type="ECO:0000313" key="5">
    <source>
        <dbReference type="EMBL" id="WPD19722.1"/>
    </source>
</evidence>
<evidence type="ECO:0000259" key="4">
    <source>
        <dbReference type="Pfam" id="PF13439"/>
    </source>
</evidence>
<dbReference type="InterPro" id="IPR001296">
    <property type="entry name" value="Glyco_trans_1"/>
</dbReference>
<dbReference type="Pfam" id="PF00534">
    <property type="entry name" value="Glycos_transf_1"/>
    <property type="match status" value="1"/>
</dbReference>
<evidence type="ECO:0000256" key="2">
    <source>
        <dbReference type="ARBA" id="ARBA00022679"/>
    </source>
</evidence>
<dbReference type="Pfam" id="PF13439">
    <property type="entry name" value="Glyco_transf_4"/>
    <property type="match status" value="1"/>
</dbReference>
<dbReference type="EMBL" id="CP132508">
    <property type="protein sequence ID" value="WPD19722.1"/>
    <property type="molecule type" value="Genomic_DNA"/>
</dbReference>
<accession>A0ABZ0QQD7</accession>
<evidence type="ECO:0000313" key="6">
    <source>
        <dbReference type="Proteomes" id="UP001304683"/>
    </source>
</evidence>
<protein>
    <submittedName>
        <fullName evidence="5">Glycosyltransferase</fullName>
        <ecNumber evidence="5">2.4.-.-</ecNumber>
    </submittedName>
</protein>
<dbReference type="GO" id="GO:0016757">
    <property type="term" value="F:glycosyltransferase activity"/>
    <property type="evidence" value="ECO:0007669"/>
    <property type="project" value="UniProtKB-KW"/>
</dbReference>
<keyword evidence="2 5" id="KW-0808">Transferase</keyword>
<feature type="domain" description="Glycosyl transferase family 1" evidence="3">
    <location>
        <begin position="219"/>
        <end position="377"/>
    </location>
</feature>
<dbReference type="Proteomes" id="UP001304683">
    <property type="component" value="Chromosome"/>
</dbReference>
<sequence>MIPEGTETPERRIGYLSGAPLVSTREETALPGPRAHVLGVMRAFEALGWEVQPYIVGDKVPLRWVTDGRTEHTLRSNYLKRALADGLRWYMSVLNGWRATREIGEVDWVYERLGAFQALGWWFKRRGIPWILETNALLFREASADRASVAFSGLQRLVECWAYHRCDVLICVSQALADMVVEQVGIDPRKIVIMPNGVDTAIFDPRCHQPKRLFQGCTIGFVGQLHAWQRLDLLIEVLTELRAEDVDLKLVVIGDGPHRAEWESLARRLGQSQHTRFLGRVPWSDVPKYIAGFDIGYVGPVPLSPGVMYLSPLKLYEYAAMSRPILASDFDEARILVKEASCGYIFRMGNKKDLKRVLRQAYAEQHKWNEMGRRARKIVVERHSWHARVRDAINKIESILEEAYGAPYPARRRS</sequence>
<feature type="domain" description="Glycosyltransferase subfamily 4-like N-terminal" evidence="4">
    <location>
        <begin position="35"/>
        <end position="201"/>
    </location>
</feature>
<dbReference type="InterPro" id="IPR028098">
    <property type="entry name" value="Glyco_trans_4-like_N"/>
</dbReference>
<keyword evidence="6" id="KW-1185">Reference proteome</keyword>
<dbReference type="SUPFAM" id="SSF53756">
    <property type="entry name" value="UDP-Glycosyltransferase/glycogen phosphorylase"/>
    <property type="match status" value="1"/>
</dbReference>
<keyword evidence="1 5" id="KW-0328">Glycosyltransferase</keyword>
<dbReference type="Gene3D" id="3.40.50.2000">
    <property type="entry name" value="Glycogen Phosphorylase B"/>
    <property type="match status" value="2"/>
</dbReference>
<organism evidence="5 6">
    <name type="scientific">Thermaerobacter composti</name>
    <dbReference type="NCBI Taxonomy" id="554949"/>
    <lineage>
        <taxon>Bacteria</taxon>
        <taxon>Bacillati</taxon>
        <taxon>Bacillota</taxon>
        <taxon>Clostridia</taxon>
        <taxon>Eubacteriales</taxon>
        <taxon>Clostridiales Family XVII. Incertae Sedis</taxon>
        <taxon>Thermaerobacter</taxon>
    </lineage>
</organism>
<name>A0ABZ0QQD7_9FIRM</name>
<dbReference type="CDD" id="cd03794">
    <property type="entry name" value="GT4_WbuB-like"/>
    <property type="match status" value="1"/>
</dbReference>
<evidence type="ECO:0000256" key="1">
    <source>
        <dbReference type="ARBA" id="ARBA00022676"/>
    </source>
</evidence>
<evidence type="ECO:0000259" key="3">
    <source>
        <dbReference type="Pfam" id="PF00534"/>
    </source>
</evidence>